<feature type="compositionally biased region" description="Polar residues" evidence="1">
    <location>
        <begin position="356"/>
        <end position="366"/>
    </location>
</feature>
<feature type="region of interest" description="Disordered" evidence="1">
    <location>
        <begin position="1337"/>
        <end position="1359"/>
    </location>
</feature>
<feature type="compositionally biased region" description="Polar residues" evidence="1">
    <location>
        <begin position="98"/>
        <end position="111"/>
    </location>
</feature>
<feature type="compositionally biased region" description="Low complexity" evidence="1">
    <location>
        <begin position="1196"/>
        <end position="1208"/>
    </location>
</feature>
<feature type="compositionally biased region" description="Basic residues" evidence="1">
    <location>
        <begin position="1273"/>
        <end position="1283"/>
    </location>
</feature>
<feature type="region of interest" description="Disordered" evidence="1">
    <location>
        <begin position="161"/>
        <end position="219"/>
    </location>
</feature>
<protein>
    <submittedName>
        <fullName evidence="2">Uncharacterized protein</fullName>
    </submittedName>
</protein>
<evidence type="ECO:0000256" key="1">
    <source>
        <dbReference type="SAM" id="MobiDB-lite"/>
    </source>
</evidence>
<feature type="compositionally biased region" description="Polar residues" evidence="1">
    <location>
        <begin position="196"/>
        <end position="209"/>
    </location>
</feature>
<feature type="compositionally biased region" description="Basic and acidic residues" evidence="1">
    <location>
        <begin position="804"/>
        <end position="818"/>
    </location>
</feature>
<feature type="region of interest" description="Disordered" evidence="1">
    <location>
        <begin position="668"/>
        <end position="687"/>
    </location>
</feature>
<feature type="compositionally biased region" description="Polar residues" evidence="1">
    <location>
        <begin position="1113"/>
        <end position="1124"/>
    </location>
</feature>
<feature type="region of interest" description="Disordered" evidence="1">
    <location>
        <begin position="96"/>
        <end position="145"/>
    </location>
</feature>
<name>A0A9P5Z0D9_9AGAR</name>
<feature type="compositionally biased region" description="Low complexity" evidence="1">
    <location>
        <begin position="849"/>
        <end position="869"/>
    </location>
</feature>
<sequence>MHRFRKKSDAKRSQLSQDLDPHEALPELPPTNDFRTSLILPDLSRRFSLLRSATGDPVSVDNLRARLANQRARGAPNHISEEEEDMLLETLGRLRSRATPSPGASQEQISQGEDGIRNSVRSTGTTTSSIPSSPGRSTKRYSNNLFGSGRLRDYTYLKSVASSKGSNASTRTVSLTPTENSTRDSSNANMRPVTPESHTPSSSVQSTPEKGSIHTAPFVPPIPFSDSAIQAFSAAESRLQKTLGPSVLKRASMAIEQAIKEIEDEVEDEILLPRSVPVPRGSLDQPPLDAQQRHSNLSNGSSVYEAGMAITIDKTIHEFNERRASPIPARTVPGYVPGMPRPMTPRDFDFDEQRSHSTTPRAQSPYATDPPTSPILTANTVKLKRESLSSTTRPITPVSIAPLFLQRSTNGRFTPDDSQRSGNGDSVDFGGDLSSSLLARRRPASPLSNPPFQAMAVSTNRSPSRPTTPSNVIWTPNPNPNQEHKRSHSRNNSWATTDGSGTTSSDVYGSIFDPSKLQQRTLRSPILVEPNALDSNQNASTANRQTASGDQPHAYIPDVYSGSPLSASANNPRSDTPTQNGQRSPISPTFSNFDLSAKNGSRRSSRQNASSSPFNLNTFPSLGYSLRANSSRSSLDSLGSSFHSWDETDKVLKLFSDSSEAQPVAWHEFDHIPSSSGGDGSTDDDEWDPEMIIQRYAGLKKADIAAVQEKLVTAAFIKIANTDPRDRAPSALRRRRPSTSQSNYSRIASPPPQLQPPGPSSPTPYGIDDQFSKASALLNSVVDSIKEQPTGVIDGPSIPTSTLLDDKEASPNTRRNRDLAHVLFGTEDDEAQEDTVKFKFEPSAVVQDTKTSTIPNTPTTTPAFNTAPSQSSLTPPSDSKIATPPVSPYLLRRNPSTPRIPQTPQEEADLTREVQQKADAAMIALNKNPSHVNLTDGLKHTTSIRKRIDPSQISIPKLVSTTTSVETIPLRTPSLTSNSPGPSKLGSRFRKLRGSLRAKNLVSSGEETVTPESVKSPPASQYAYYDSTKLNPPGAPKITSATEASKFKVSVPSPPASAGPGLKGFMARFRNKQRMSETTAQLAGPRATSPSSPAPPISPAAGSLTPRFAEPSTPKNLPSPSERTFNVAPRPAGQPRPMYSRFPPANPPPPPQIPVAAKSLDDSQSAAALEQLFRAANNLGLDENALNDLLARSGSTSSRNLLSRNMSNATSTVKPTESQGSDQVQQISYVGSTSSDQTATPTNYTSTLHEQQSKAGATDVQPVSMEDSLSRKSSVRKPDHIRRPKEGQTENAANTIVRRTIIYAKDSVPQADLATLVQRKNSARRRRISATSLLARSVHDRAPTPPPPKSPTAKRFSADGLPPMPQMPNFLGQADKMLNVPFASTSNPIEKSNSTYESLYEMYSGESRVASMVAGDANALLDQQHTKGDNLASLEPGDALEVKELADGRYVWNIVNVLRDGDDESIYSGRTSFASEYSTREPGTDSLQVVKEHTRSGSKGSVSSVSKKKPNAQQAKIRPETKVFFSSSAQIGRLIESLSQGADAGSFNFLPNLPNRPPGHSASSSLSTNDINWTVEERLDRMLGAMNNS</sequence>
<proteinExistence type="predicted"/>
<feature type="compositionally biased region" description="Polar residues" evidence="1">
    <location>
        <begin position="456"/>
        <end position="476"/>
    </location>
</feature>
<feature type="region of interest" description="Disordered" evidence="1">
    <location>
        <begin position="1493"/>
        <end position="1519"/>
    </location>
</feature>
<feature type="compositionally biased region" description="Basic and acidic residues" evidence="1">
    <location>
        <begin position="344"/>
        <end position="355"/>
    </location>
</feature>
<feature type="region of interest" description="Disordered" evidence="1">
    <location>
        <begin position="845"/>
        <end position="910"/>
    </location>
</feature>
<feature type="compositionally biased region" description="Pro residues" evidence="1">
    <location>
        <begin position="749"/>
        <end position="762"/>
    </location>
</feature>
<feature type="region of interest" description="Disordered" evidence="1">
    <location>
        <begin position="1549"/>
        <end position="1568"/>
    </location>
</feature>
<evidence type="ECO:0000313" key="2">
    <source>
        <dbReference type="EMBL" id="KAF9477380.1"/>
    </source>
</evidence>
<feature type="region of interest" description="Disordered" evidence="1">
    <location>
        <begin position="530"/>
        <end position="614"/>
    </location>
</feature>
<feature type="region of interest" description="Disordered" evidence="1">
    <location>
        <begin position="408"/>
        <end position="511"/>
    </location>
</feature>
<feature type="region of interest" description="Disordered" evidence="1">
    <location>
        <begin position="1000"/>
        <end position="1020"/>
    </location>
</feature>
<feature type="compositionally biased region" description="Polar residues" evidence="1">
    <location>
        <begin position="1001"/>
        <end position="1013"/>
    </location>
</feature>
<feature type="compositionally biased region" description="Polar residues" evidence="1">
    <location>
        <begin position="563"/>
        <end position="594"/>
    </location>
</feature>
<organism evidence="2 3">
    <name type="scientific">Pholiota conissans</name>
    <dbReference type="NCBI Taxonomy" id="109636"/>
    <lineage>
        <taxon>Eukaryota</taxon>
        <taxon>Fungi</taxon>
        <taxon>Dikarya</taxon>
        <taxon>Basidiomycota</taxon>
        <taxon>Agaricomycotina</taxon>
        <taxon>Agaricomycetes</taxon>
        <taxon>Agaricomycetidae</taxon>
        <taxon>Agaricales</taxon>
        <taxon>Agaricineae</taxon>
        <taxon>Strophariaceae</taxon>
        <taxon>Pholiota</taxon>
    </lineage>
</organism>
<feature type="compositionally biased region" description="Low complexity" evidence="1">
    <location>
        <begin position="121"/>
        <end position="136"/>
    </location>
</feature>
<feature type="compositionally biased region" description="Low complexity" evidence="1">
    <location>
        <begin position="496"/>
        <end position="506"/>
    </location>
</feature>
<feature type="region of interest" description="Disordered" evidence="1">
    <location>
        <begin position="1"/>
        <end position="35"/>
    </location>
</feature>
<keyword evidence="3" id="KW-1185">Reference proteome</keyword>
<feature type="region of interest" description="Disordered" evidence="1">
    <location>
        <begin position="788"/>
        <end position="818"/>
    </location>
</feature>
<feature type="region of interest" description="Disordered" evidence="1">
    <location>
        <begin position="1196"/>
        <end position="1293"/>
    </location>
</feature>
<dbReference type="Proteomes" id="UP000807469">
    <property type="component" value="Unassembled WGS sequence"/>
</dbReference>
<feature type="region of interest" description="Disordered" evidence="1">
    <location>
        <begin position="277"/>
        <end position="299"/>
    </location>
</feature>
<feature type="compositionally biased region" description="Polar residues" evidence="1">
    <location>
        <begin position="1209"/>
        <end position="1255"/>
    </location>
</feature>
<accession>A0A9P5Z0D9</accession>
<comment type="caution">
    <text evidence="2">The sequence shown here is derived from an EMBL/GenBank/DDBJ whole genome shotgun (WGS) entry which is preliminary data.</text>
</comment>
<feature type="region of interest" description="Disordered" evidence="1">
    <location>
        <begin position="1073"/>
        <end position="1152"/>
    </location>
</feature>
<dbReference type="OrthoDB" id="3259825at2759"/>
<feature type="region of interest" description="Disordered" evidence="1">
    <location>
        <begin position="328"/>
        <end position="375"/>
    </location>
</feature>
<gene>
    <name evidence="2" type="ORF">BDN70DRAFT_881285</name>
</gene>
<dbReference type="EMBL" id="MU155263">
    <property type="protein sequence ID" value="KAF9477380.1"/>
    <property type="molecule type" value="Genomic_DNA"/>
</dbReference>
<feature type="compositionally biased region" description="Polar residues" evidence="1">
    <location>
        <begin position="894"/>
        <end position="905"/>
    </location>
</feature>
<evidence type="ECO:0000313" key="3">
    <source>
        <dbReference type="Proteomes" id="UP000807469"/>
    </source>
</evidence>
<feature type="region of interest" description="Disordered" evidence="1">
    <location>
        <begin position="726"/>
        <end position="769"/>
    </location>
</feature>
<feature type="compositionally biased region" description="Polar residues" evidence="1">
    <location>
        <begin position="161"/>
        <end position="189"/>
    </location>
</feature>
<reference evidence="2" key="1">
    <citation type="submission" date="2020-11" db="EMBL/GenBank/DDBJ databases">
        <authorList>
            <consortium name="DOE Joint Genome Institute"/>
            <person name="Ahrendt S."/>
            <person name="Riley R."/>
            <person name="Andreopoulos W."/>
            <person name="Labutti K."/>
            <person name="Pangilinan J."/>
            <person name="Ruiz-Duenas F.J."/>
            <person name="Barrasa J.M."/>
            <person name="Sanchez-Garcia M."/>
            <person name="Camarero S."/>
            <person name="Miyauchi S."/>
            <person name="Serrano A."/>
            <person name="Linde D."/>
            <person name="Babiker R."/>
            <person name="Drula E."/>
            <person name="Ayuso-Fernandez I."/>
            <person name="Pacheco R."/>
            <person name="Padilla G."/>
            <person name="Ferreira P."/>
            <person name="Barriuso J."/>
            <person name="Kellner H."/>
            <person name="Castanera R."/>
            <person name="Alfaro M."/>
            <person name="Ramirez L."/>
            <person name="Pisabarro A.G."/>
            <person name="Kuo A."/>
            <person name="Tritt A."/>
            <person name="Lipzen A."/>
            <person name="He G."/>
            <person name="Yan M."/>
            <person name="Ng V."/>
            <person name="Cullen D."/>
            <person name="Martin F."/>
            <person name="Rosso M.-N."/>
            <person name="Henrissat B."/>
            <person name="Hibbett D."/>
            <person name="Martinez A.T."/>
            <person name="Grigoriev I.V."/>
        </authorList>
    </citation>
    <scope>NUCLEOTIDE SEQUENCE</scope>
    <source>
        <strain evidence="2">CIRM-BRFM 674</strain>
    </source>
</reference>
<feature type="compositionally biased region" description="Polar residues" evidence="1">
    <location>
        <begin position="533"/>
        <end position="549"/>
    </location>
</feature>